<keyword evidence="2" id="KW-1185">Reference proteome</keyword>
<name>A0A9E7MQV5_9CAUD</name>
<dbReference type="Proteomes" id="UP001057221">
    <property type="component" value="Segment"/>
</dbReference>
<dbReference type="EMBL" id="ON529855">
    <property type="protein sequence ID" value="USN14683.1"/>
    <property type="molecule type" value="Genomic_DNA"/>
</dbReference>
<reference evidence="1 2" key="1">
    <citation type="submission" date="2022-05" db="EMBL/GenBank/DDBJ databases">
        <authorList>
            <person name="Friedrich I."/>
            <person name="Poehlein A."/>
            <person name="Schneider D."/>
            <person name="Hertel R."/>
            <person name="Daniel R."/>
        </authorList>
    </citation>
    <scope>NUCLEOTIDE SEQUENCE [LARGE SCALE GENOMIC DNA]</scope>
</reference>
<evidence type="ECO:0000313" key="2">
    <source>
        <dbReference type="Proteomes" id="UP001057221"/>
    </source>
</evidence>
<protein>
    <submittedName>
        <fullName evidence="1">Uncharacterized protein</fullName>
    </submittedName>
</protein>
<evidence type="ECO:0000313" key="1">
    <source>
        <dbReference type="EMBL" id="USN14683.1"/>
    </source>
</evidence>
<proteinExistence type="predicted"/>
<sequence>MTEAPTRADIEMVAIALYESDCRSFDKGRASWYSGGLSTQDNQVRAAVVATASYAPWAELERQERARWRARALEMLEESHPLTEVDDGYSY</sequence>
<accession>A0A9E7MQV5</accession>
<gene>
    <name evidence="1" type="ORF">DOMOVOI_02090</name>
</gene>
<organism evidence="1 2">
    <name type="scientific">Brevundimonas phage vB_BpoS-Domovoi</name>
    <dbReference type="NCBI Taxonomy" id="2948598"/>
    <lineage>
        <taxon>Viruses</taxon>
        <taxon>Duplodnaviria</taxon>
        <taxon>Heunggongvirae</taxon>
        <taxon>Uroviricota</taxon>
        <taxon>Caudoviricetes</taxon>
        <taxon>Jeanschmidtviridae</taxon>
        <taxon>Marchewkavirus</taxon>
        <taxon>Marchewkavirus domovoi</taxon>
    </lineage>
</organism>